<dbReference type="InterPro" id="IPR015410">
    <property type="entry name" value="DUF1985"/>
</dbReference>
<organism evidence="2 3">
    <name type="scientific">Brassica napus</name>
    <name type="common">Rape</name>
    <dbReference type="NCBI Taxonomy" id="3708"/>
    <lineage>
        <taxon>Eukaryota</taxon>
        <taxon>Viridiplantae</taxon>
        <taxon>Streptophyta</taxon>
        <taxon>Embryophyta</taxon>
        <taxon>Tracheophyta</taxon>
        <taxon>Spermatophyta</taxon>
        <taxon>Magnoliopsida</taxon>
        <taxon>eudicotyledons</taxon>
        <taxon>Gunneridae</taxon>
        <taxon>Pentapetalae</taxon>
        <taxon>rosids</taxon>
        <taxon>malvids</taxon>
        <taxon>Brassicales</taxon>
        <taxon>Brassicaceae</taxon>
        <taxon>Brassiceae</taxon>
        <taxon>Brassica</taxon>
    </lineage>
</organism>
<accession>A0ABQ8BQ32</accession>
<comment type="caution">
    <text evidence="2">The sequence shown here is derived from an EMBL/GenBank/DDBJ whole genome shotgun (WGS) entry which is preliminary data.</text>
</comment>
<dbReference type="Pfam" id="PF09331">
    <property type="entry name" value="DUF1985"/>
    <property type="match status" value="1"/>
</dbReference>
<gene>
    <name evidence="2" type="ORF">HID58_038315</name>
</gene>
<evidence type="ECO:0000313" key="2">
    <source>
        <dbReference type="EMBL" id="KAH0906488.1"/>
    </source>
</evidence>
<reference evidence="2 3" key="1">
    <citation type="submission" date="2021-05" db="EMBL/GenBank/DDBJ databases">
        <title>Genome Assembly of Synthetic Allotetraploid Brassica napus Reveals Homoeologous Exchanges between Subgenomes.</title>
        <authorList>
            <person name="Davis J.T."/>
        </authorList>
    </citation>
    <scope>NUCLEOTIDE SEQUENCE [LARGE SCALE GENOMIC DNA]</scope>
    <source>
        <strain evidence="3">cv. Da-Ae</strain>
        <tissue evidence="2">Seedling</tissue>
    </source>
</reference>
<dbReference type="Proteomes" id="UP000824890">
    <property type="component" value="Unassembled WGS sequence"/>
</dbReference>
<protein>
    <recommendedName>
        <fullName evidence="1">DUF1985 domain-containing protein</fullName>
    </recommendedName>
</protein>
<dbReference type="PANTHER" id="PTHR48449">
    <property type="entry name" value="DUF1985 DOMAIN-CONTAINING PROTEIN"/>
    <property type="match status" value="1"/>
</dbReference>
<evidence type="ECO:0000313" key="3">
    <source>
        <dbReference type="Proteomes" id="UP000824890"/>
    </source>
</evidence>
<name>A0ABQ8BQ32_BRANA</name>
<dbReference type="EMBL" id="JAGKQM010000010">
    <property type="protein sequence ID" value="KAH0906488.1"/>
    <property type="molecule type" value="Genomic_DNA"/>
</dbReference>
<keyword evidence="3" id="KW-1185">Reference proteome</keyword>
<proteinExistence type="predicted"/>
<evidence type="ECO:0000259" key="1">
    <source>
        <dbReference type="Pfam" id="PF09331"/>
    </source>
</evidence>
<sequence length="366" mass="41810">MFSFPKPLKFILKLISSRIINLPEDDITDAKLPIPEMMFAAGEEPVGVRVLTYQSSRTINHILNSLEEDEIQTLRMSLFGKIVDIAEKPDFSGRFVRYILSRQIKSGEKNTKLGFGLLGNRLGFLFASSPFGEFPKRAKAKSKMKMNINEKPYWPELFGKAEDLRVSTTLKMLRRKTITEKKIKLACLAIVSSVLLATNLKMKMIKEHAYAMTWRNSFPFSKVDLRLKCLWGRDEVSLWQNTIAIKGFALAFQLVMVEAAPALIEVILEICSSSESDRCDEDEDLTHKKTKKQTLSPGHVREVDKKTDVLVRSIIPEDLDQPIVAANLVWADKVVGVKVDNLLKLITQRHLFTVEMFKRWRYQIGC</sequence>
<feature type="domain" description="DUF1985" evidence="1">
    <location>
        <begin position="133"/>
        <end position="212"/>
    </location>
</feature>
<dbReference type="PANTHER" id="PTHR48449:SF2">
    <property type="entry name" value="UBIQUITIN-LIKE PROTEASE FAMILY PROFILE DOMAIN-CONTAINING PROTEIN"/>
    <property type="match status" value="1"/>
</dbReference>